<reference evidence="1 2" key="1">
    <citation type="submission" date="2019-12" db="EMBL/GenBank/DDBJ databases">
        <title>Whole genome shotgun sequence of Streptomyces caniferus NBRC 15389.</title>
        <authorList>
            <person name="Ichikawa N."/>
            <person name="Kimura A."/>
            <person name="Kitahashi Y."/>
            <person name="Komaki H."/>
            <person name="Tamura T."/>
        </authorList>
    </citation>
    <scope>NUCLEOTIDE SEQUENCE [LARGE SCALE GENOMIC DNA]</scope>
    <source>
        <strain evidence="1 2">NBRC 15389</strain>
    </source>
</reference>
<dbReference type="Pfam" id="PF19691">
    <property type="entry name" value="DUF6192"/>
    <property type="match status" value="1"/>
</dbReference>
<dbReference type="EMBL" id="BLIN01000004">
    <property type="protein sequence ID" value="GFE07122.1"/>
    <property type="molecule type" value="Genomic_DNA"/>
</dbReference>
<protein>
    <recommendedName>
        <fullName evidence="3">RacO protein</fullName>
    </recommendedName>
</protein>
<dbReference type="AlphaFoldDB" id="A0A640S9B3"/>
<dbReference type="RefSeq" id="WP_159476189.1">
    <property type="nucleotide sequence ID" value="NZ_BLIN01000004.1"/>
</dbReference>
<accession>A0A640S9B3</accession>
<dbReference type="Proteomes" id="UP000435837">
    <property type="component" value="Unassembled WGS sequence"/>
</dbReference>
<dbReference type="InterPro" id="IPR045683">
    <property type="entry name" value="DUF6192"/>
</dbReference>
<evidence type="ECO:0000313" key="2">
    <source>
        <dbReference type="Proteomes" id="UP000435837"/>
    </source>
</evidence>
<evidence type="ECO:0008006" key="3">
    <source>
        <dbReference type="Google" id="ProtNLM"/>
    </source>
</evidence>
<dbReference type="OrthoDB" id="4569910at2"/>
<comment type="caution">
    <text evidence="1">The sequence shown here is derived from an EMBL/GenBank/DDBJ whole genome shotgun (WGS) entry which is preliminary data.</text>
</comment>
<evidence type="ECO:0000313" key="1">
    <source>
        <dbReference type="EMBL" id="GFE07122.1"/>
    </source>
</evidence>
<sequence>MTSTLATDYTSQDWKDLVAEGKRATGSEGSAQFKLGDLGLTLVPLPPKGKRLPMKAYKLLANFAEEVGQDAERFEQYRLCAGAWPKAKRNKDVCWTVHYLLSHHPDRFMMINHPPLHRRTGTNRWTVDGARRVLGQKIHVPESIEEQLRQIEDLLDDEQVAVQVVERAMRREPVLRQVAKKPHVRESFNRAQTEEIREAHETTRKRPEVRRLDEQSEVLRVLGLCHAFAHGIGRTLPGLHLAELSEDAQDSIREGLQRVSAAVEWTEHVLRTGSTDMDEALARLIEGET</sequence>
<proteinExistence type="predicted"/>
<name>A0A640S9B3_9ACTN</name>
<organism evidence="1 2">
    <name type="scientific">Streptomyces caniferus</name>
    <dbReference type="NCBI Taxonomy" id="285557"/>
    <lineage>
        <taxon>Bacteria</taxon>
        <taxon>Bacillati</taxon>
        <taxon>Actinomycetota</taxon>
        <taxon>Actinomycetes</taxon>
        <taxon>Kitasatosporales</taxon>
        <taxon>Streptomycetaceae</taxon>
        <taxon>Streptomyces</taxon>
    </lineage>
</organism>
<gene>
    <name evidence="1" type="ORF">Scani_33900</name>
</gene>